<dbReference type="CDD" id="cd19961">
    <property type="entry name" value="EcYidC-like_peri"/>
    <property type="match status" value="1"/>
</dbReference>
<evidence type="ECO:0000259" key="15">
    <source>
        <dbReference type="Pfam" id="PF14849"/>
    </source>
</evidence>
<keyword evidence="5 13" id="KW-1003">Cell membrane</keyword>
<dbReference type="CDD" id="cd20070">
    <property type="entry name" value="5TM_YidC_Alb3"/>
    <property type="match status" value="1"/>
</dbReference>
<evidence type="ECO:0000256" key="8">
    <source>
        <dbReference type="ARBA" id="ARBA00022989"/>
    </source>
</evidence>
<dbReference type="InterPro" id="IPR001708">
    <property type="entry name" value="YidC/ALB3/OXA1/COX18"/>
</dbReference>
<feature type="transmembrane region" description="Helical" evidence="13">
    <location>
        <begin position="515"/>
        <end position="539"/>
    </location>
</feature>
<feature type="domain" description="Membrane insertase YidC/Oxa/ALB C-terminal" evidence="14">
    <location>
        <begin position="388"/>
        <end position="593"/>
    </location>
</feature>
<dbReference type="NCBIfam" id="TIGR03592">
    <property type="entry name" value="yidC_oxa1_cterm"/>
    <property type="match status" value="1"/>
</dbReference>
<dbReference type="NCBIfam" id="NF002353">
    <property type="entry name" value="PRK01318.1-4"/>
    <property type="match status" value="1"/>
</dbReference>
<comment type="similarity">
    <text evidence="2 13">Belongs to the OXA1/ALB3/YidC family. Type 1 subfamily.</text>
</comment>
<keyword evidence="6 13" id="KW-0812">Transmembrane</keyword>
<dbReference type="GO" id="GO:0005886">
    <property type="term" value="C:plasma membrane"/>
    <property type="evidence" value="ECO:0007669"/>
    <property type="project" value="UniProtKB-SubCell"/>
</dbReference>
<organism evidence="16 17">
    <name type="scientific">Devosia nanyangense</name>
    <dbReference type="NCBI Taxonomy" id="1228055"/>
    <lineage>
        <taxon>Bacteria</taxon>
        <taxon>Pseudomonadati</taxon>
        <taxon>Pseudomonadota</taxon>
        <taxon>Alphaproteobacteria</taxon>
        <taxon>Hyphomicrobiales</taxon>
        <taxon>Devosiaceae</taxon>
        <taxon>Devosia</taxon>
    </lineage>
</organism>
<dbReference type="PRINTS" id="PR01900">
    <property type="entry name" value="YIDCPROTEIN"/>
</dbReference>
<dbReference type="Gene3D" id="2.70.98.90">
    <property type="match status" value="1"/>
</dbReference>
<keyword evidence="10 13" id="KW-0143">Chaperone</keyword>
<sequence>MNETNRNMILAIVLSVVVLFGWQFFIAGPQMQRAQQQAEIAAQQAAAANPGLATTTTTTNADGTTTTTTAATPTTAAAGTFADRAAALAASPRVEIETASLKGTINLTGGRLDDLQLKKYTETLAADSAIITLLTPSGAPGGYYVEQGWAAASGSTVKLPDATSQWTLEGDASARLTETTPVTIKWDNGAGLTFRRSFAVDADYLFTVTQSIENASGGDVALFPYARAVREGTPAVQNFFVQHEGPVGVLGSNNQVAKKYTDLQGDKQIRLDNTTGWLGFTDKYWATAVIANPGEAVNAQFTYLKPNNQDEYQTSFVGTNPVTVASGATAENKSYVFAGAKEEAVIASYETQYHFDRLELLIDWGWFFFLTKPMFYLIRFLYGIIGNFGLAMLAVTVIVKGLFFPLASRSYASMAAMRRVQPEMKTIQDRFKEDRPAQQQAMMELYKREKINPLSGCWPVLIQIPVFFSLYTVIFISLEMRHAPFFGWIQDLAAQDPTNIFTLFGLLPIANETLLGVPLIGGLLHLGIWPLIMGVTMWVQMRLNPPPPDPTQAMIFNWMPVVFTFMLGTFPAGLVIYWSWNNFLSILQQYFIMARHGAKVDLFGNILTSLGLRKTKPSAP</sequence>
<keyword evidence="4 13" id="KW-0813">Transport</keyword>
<feature type="transmembrane region" description="Helical" evidence="13">
    <location>
        <begin position="6"/>
        <end position="27"/>
    </location>
</feature>
<dbReference type="InterPro" id="IPR038221">
    <property type="entry name" value="YidC_periplasmic_sf"/>
</dbReference>
<dbReference type="InterPro" id="IPR028053">
    <property type="entry name" value="Membr_insert_YidC_N"/>
</dbReference>
<dbReference type="Pfam" id="PF02096">
    <property type="entry name" value="60KD_IMP"/>
    <property type="match status" value="1"/>
</dbReference>
<evidence type="ECO:0000259" key="14">
    <source>
        <dbReference type="Pfam" id="PF02096"/>
    </source>
</evidence>
<evidence type="ECO:0000256" key="3">
    <source>
        <dbReference type="ARBA" id="ARBA00015325"/>
    </source>
</evidence>
<keyword evidence="7 13" id="KW-0653">Protein transport</keyword>
<feature type="transmembrane region" description="Helical" evidence="13">
    <location>
        <begin position="560"/>
        <end position="580"/>
    </location>
</feature>
<dbReference type="NCBIfam" id="TIGR03593">
    <property type="entry name" value="yidC_nterm"/>
    <property type="match status" value="1"/>
</dbReference>
<dbReference type="AlphaFoldDB" id="A0A933NZF0"/>
<dbReference type="InterPro" id="IPR028055">
    <property type="entry name" value="YidC/Oxa/ALB_C"/>
</dbReference>
<dbReference type="HAMAP" id="MF_01810">
    <property type="entry name" value="YidC_type1"/>
    <property type="match status" value="1"/>
</dbReference>
<proteinExistence type="inferred from homology"/>
<dbReference type="GO" id="GO:0032977">
    <property type="term" value="F:membrane insertase activity"/>
    <property type="evidence" value="ECO:0007669"/>
    <property type="project" value="InterPro"/>
</dbReference>
<evidence type="ECO:0000313" key="16">
    <source>
        <dbReference type="EMBL" id="MBI4922658.1"/>
    </source>
</evidence>
<dbReference type="GO" id="GO:0051205">
    <property type="term" value="P:protein insertion into membrane"/>
    <property type="evidence" value="ECO:0007669"/>
    <property type="project" value="TreeGrafter"/>
</dbReference>
<evidence type="ECO:0000256" key="13">
    <source>
        <dbReference type="HAMAP-Rule" id="MF_01810"/>
    </source>
</evidence>
<accession>A0A933NZF0</accession>
<gene>
    <name evidence="13 16" type="primary">yidC</name>
    <name evidence="16" type="ORF">HY834_13000</name>
</gene>
<evidence type="ECO:0000313" key="17">
    <source>
        <dbReference type="Proteomes" id="UP000782610"/>
    </source>
</evidence>
<comment type="function">
    <text evidence="13">Required for the insertion and/or proper folding and/or complex formation of integral membrane proteins into the membrane. Involved in integration of membrane proteins that insert both dependently and independently of the Sec translocase complex, as well as at least some lipoproteins. Aids folding of multispanning membrane proteins.</text>
</comment>
<protein>
    <recommendedName>
        <fullName evidence="3 13">Membrane protein insertase YidC</fullName>
    </recommendedName>
    <alternativeName>
        <fullName evidence="12 13">Foldase YidC</fullName>
    </alternativeName>
    <alternativeName>
        <fullName evidence="13">Membrane protein YidC</fullName>
    </alternativeName>
    <alternativeName>
        <fullName evidence="11 13">membrane integrase YidC</fullName>
    </alternativeName>
</protein>
<keyword evidence="8 13" id="KW-1133">Transmembrane helix</keyword>
<evidence type="ECO:0000256" key="6">
    <source>
        <dbReference type="ARBA" id="ARBA00022692"/>
    </source>
</evidence>
<dbReference type="Proteomes" id="UP000782610">
    <property type="component" value="Unassembled WGS sequence"/>
</dbReference>
<evidence type="ECO:0000256" key="9">
    <source>
        <dbReference type="ARBA" id="ARBA00023136"/>
    </source>
</evidence>
<dbReference type="InterPro" id="IPR047196">
    <property type="entry name" value="YidC_ALB_C"/>
</dbReference>
<dbReference type="InterPro" id="IPR019998">
    <property type="entry name" value="Membr_insert_YidC"/>
</dbReference>
<evidence type="ECO:0000256" key="12">
    <source>
        <dbReference type="ARBA" id="ARBA00033342"/>
    </source>
</evidence>
<evidence type="ECO:0000256" key="5">
    <source>
        <dbReference type="ARBA" id="ARBA00022475"/>
    </source>
</evidence>
<feature type="transmembrane region" description="Helical" evidence="13">
    <location>
        <begin position="457"/>
        <end position="478"/>
    </location>
</feature>
<comment type="subunit">
    <text evidence="13">Interacts with the Sec translocase complex via SecD. Specifically interacts with transmembrane segments of nascent integral membrane proteins during membrane integration.</text>
</comment>
<name>A0A933NZF0_9HYPH</name>
<keyword evidence="9 13" id="KW-0472">Membrane</keyword>
<evidence type="ECO:0000256" key="4">
    <source>
        <dbReference type="ARBA" id="ARBA00022448"/>
    </source>
</evidence>
<feature type="domain" description="Membrane insertase YidC N-terminal" evidence="15">
    <location>
        <begin position="93"/>
        <end position="377"/>
    </location>
</feature>
<dbReference type="PANTHER" id="PTHR12428">
    <property type="entry name" value="OXA1"/>
    <property type="match status" value="1"/>
</dbReference>
<dbReference type="Pfam" id="PF14849">
    <property type="entry name" value="YidC_periplas"/>
    <property type="match status" value="1"/>
</dbReference>
<comment type="subcellular location">
    <subcellularLocation>
        <location evidence="1">Cell inner membrane</location>
        <topology evidence="1">Multi-pass membrane protein</topology>
    </subcellularLocation>
    <subcellularLocation>
        <location evidence="13">Cell membrane</location>
        <topology evidence="13">Multi-pass membrane protein</topology>
    </subcellularLocation>
</comment>
<dbReference type="EMBL" id="JACRAF010000036">
    <property type="protein sequence ID" value="MBI4922658.1"/>
    <property type="molecule type" value="Genomic_DNA"/>
</dbReference>
<feature type="transmembrane region" description="Helical" evidence="13">
    <location>
        <begin position="388"/>
        <end position="408"/>
    </location>
</feature>
<dbReference type="PANTHER" id="PTHR12428:SF65">
    <property type="entry name" value="CYTOCHROME C OXIDASE ASSEMBLY PROTEIN COX18, MITOCHONDRIAL"/>
    <property type="match status" value="1"/>
</dbReference>
<evidence type="ECO:0000256" key="1">
    <source>
        <dbReference type="ARBA" id="ARBA00004429"/>
    </source>
</evidence>
<evidence type="ECO:0000256" key="10">
    <source>
        <dbReference type="ARBA" id="ARBA00023186"/>
    </source>
</evidence>
<evidence type="ECO:0000256" key="2">
    <source>
        <dbReference type="ARBA" id="ARBA00010527"/>
    </source>
</evidence>
<dbReference type="GO" id="GO:0015031">
    <property type="term" value="P:protein transport"/>
    <property type="evidence" value="ECO:0007669"/>
    <property type="project" value="UniProtKB-KW"/>
</dbReference>
<comment type="caution">
    <text evidence="16">The sequence shown here is derived from an EMBL/GenBank/DDBJ whole genome shotgun (WGS) entry which is preliminary data.</text>
</comment>
<evidence type="ECO:0000256" key="7">
    <source>
        <dbReference type="ARBA" id="ARBA00022927"/>
    </source>
</evidence>
<reference evidence="16" key="1">
    <citation type="submission" date="2020-07" db="EMBL/GenBank/DDBJ databases">
        <title>Huge and variable diversity of episymbiotic CPR bacteria and DPANN archaea in groundwater ecosystems.</title>
        <authorList>
            <person name="He C.Y."/>
            <person name="Keren R."/>
            <person name="Whittaker M."/>
            <person name="Farag I.F."/>
            <person name="Doudna J."/>
            <person name="Cate J.H.D."/>
            <person name="Banfield J.F."/>
        </authorList>
    </citation>
    <scope>NUCLEOTIDE SEQUENCE</scope>
    <source>
        <strain evidence="16">NC_groundwater_1586_Pr3_B-0.1um_66_15</strain>
    </source>
</reference>
<evidence type="ECO:0000256" key="11">
    <source>
        <dbReference type="ARBA" id="ARBA00033245"/>
    </source>
</evidence>
<dbReference type="PRINTS" id="PR00701">
    <property type="entry name" value="60KDINNERMP"/>
</dbReference>